<evidence type="ECO:0000313" key="2">
    <source>
        <dbReference type="Proteomes" id="UP000789366"/>
    </source>
</evidence>
<name>A0ACA9NBU5_9GLOM</name>
<feature type="non-terminal residue" evidence="1">
    <location>
        <position position="671"/>
    </location>
</feature>
<proteinExistence type="predicted"/>
<sequence length="671" mass="75671">MAFWKPGTIAPGTSLDRETEKETNEALVTFVDRGTSLSIQQQRKRLPIYKSRDQILYLIEKYQTTIIVGHTGCGKTTQLPQYLNEAGWTANGFVVACTQPRRVAATTVADRVATEMNVKLGEEVGYSIRFEDCFSPTKTRIKYMTDGMLFRETFGDPLLLQYSVIMIDEAHERSLYTDILLGILKKIQKKRPELRIIVSSATLDAEAFYEFFNTNTTNDSTKDNVSIISLEGKMFPIDIHYSKIPCADYVEASIQTVFDIHAQQPPGDILVFLTGRDEIDSTVGEISERATTLPRSAMKILPLPIYAGLHLEQQLQIFEPTPYNTRKVIVATNIAEASITLEGIVYVVDCGFVKLRAYNPKTGMESLVVCPISKASAQQRAGRAGRVGPGKTYRLYTEDSFYKLEDASIPEIQRSKLAQVVLHLKALGIENVLRFDFLTPPPAELMIPSLELLYSLRALDDHGRLTMPLGMQLAEFPVDPMLGKILLDSYKFQCGEEMLSIAAMLSVQDVFIIPSNPDIDVNEEKRKFTVEEGDHITLLNVFNAFITRGKKSARWCHKHCLNFRALSRALSIRQHLKKYLDRFEVPLESCGNDTVKIRKCLISGYFSQAAKMMPDGSFRTIRDNVVLYVHPSSVLFTRNAPWVIFHEVVETTKAFMRDLTVIDPAWLAELA</sequence>
<keyword evidence="2" id="KW-1185">Reference proteome</keyword>
<dbReference type="Proteomes" id="UP000789366">
    <property type="component" value="Unassembled WGS sequence"/>
</dbReference>
<comment type="caution">
    <text evidence="1">The sequence shown here is derived from an EMBL/GenBank/DDBJ whole genome shotgun (WGS) entry which is preliminary data.</text>
</comment>
<accession>A0ACA9NBU5</accession>
<organism evidence="1 2">
    <name type="scientific">Cetraspora pellucida</name>
    <dbReference type="NCBI Taxonomy" id="1433469"/>
    <lineage>
        <taxon>Eukaryota</taxon>
        <taxon>Fungi</taxon>
        <taxon>Fungi incertae sedis</taxon>
        <taxon>Mucoromycota</taxon>
        <taxon>Glomeromycotina</taxon>
        <taxon>Glomeromycetes</taxon>
        <taxon>Diversisporales</taxon>
        <taxon>Gigasporaceae</taxon>
        <taxon>Cetraspora</taxon>
    </lineage>
</organism>
<dbReference type="EMBL" id="CAJVPW010013442">
    <property type="protein sequence ID" value="CAG8645096.1"/>
    <property type="molecule type" value="Genomic_DNA"/>
</dbReference>
<evidence type="ECO:0000313" key="1">
    <source>
        <dbReference type="EMBL" id="CAG8645096.1"/>
    </source>
</evidence>
<protein>
    <submittedName>
        <fullName evidence="1">2384_t:CDS:1</fullName>
    </submittedName>
</protein>
<reference evidence="1" key="1">
    <citation type="submission" date="2021-06" db="EMBL/GenBank/DDBJ databases">
        <authorList>
            <person name="Kallberg Y."/>
            <person name="Tangrot J."/>
            <person name="Rosling A."/>
        </authorList>
    </citation>
    <scope>NUCLEOTIDE SEQUENCE</scope>
    <source>
        <strain evidence="1">28 12/20/2015</strain>
    </source>
</reference>
<gene>
    <name evidence="1" type="ORF">SPELUC_LOCUS8710</name>
</gene>